<keyword evidence="5" id="KW-1185">Reference proteome</keyword>
<dbReference type="Pfam" id="PF00089">
    <property type="entry name" value="Trypsin"/>
    <property type="match status" value="1"/>
</dbReference>
<organism evidence="4 5">
    <name type="scientific">Cichlidogyrus casuarinus</name>
    <dbReference type="NCBI Taxonomy" id="1844966"/>
    <lineage>
        <taxon>Eukaryota</taxon>
        <taxon>Metazoa</taxon>
        <taxon>Spiralia</taxon>
        <taxon>Lophotrochozoa</taxon>
        <taxon>Platyhelminthes</taxon>
        <taxon>Monogenea</taxon>
        <taxon>Monopisthocotylea</taxon>
        <taxon>Dactylogyridea</taxon>
        <taxon>Ancyrocephalidae</taxon>
        <taxon>Cichlidogyrus</taxon>
    </lineage>
</organism>
<dbReference type="PROSITE" id="PS00134">
    <property type="entry name" value="TRYPSIN_HIS"/>
    <property type="match status" value="1"/>
</dbReference>
<evidence type="ECO:0000313" key="4">
    <source>
        <dbReference type="EMBL" id="KAL3307197.1"/>
    </source>
</evidence>
<dbReference type="InterPro" id="IPR009003">
    <property type="entry name" value="Peptidase_S1_PA"/>
</dbReference>
<accession>A0ABD2PKN2</accession>
<dbReference type="PROSITE" id="PS50240">
    <property type="entry name" value="TRYPSIN_DOM"/>
    <property type="match status" value="1"/>
</dbReference>
<gene>
    <name evidence="4" type="ORF">Ciccas_014296</name>
</gene>
<dbReference type="Proteomes" id="UP001626550">
    <property type="component" value="Unassembled WGS sequence"/>
</dbReference>
<evidence type="ECO:0000256" key="1">
    <source>
        <dbReference type="ARBA" id="ARBA00023157"/>
    </source>
</evidence>
<name>A0ABD2PKN2_9PLAT</name>
<dbReference type="PANTHER" id="PTHR24256">
    <property type="entry name" value="TRYPTASE-RELATED"/>
    <property type="match status" value="1"/>
</dbReference>
<dbReference type="Gene3D" id="2.40.10.10">
    <property type="entry name" value="Trypsin-like serine proteases"/>
    <property type="match status" value="2"/>
</dbReference>
<keyword evidence="1" id="KW-1015">Disulfide bond</keyword>
<dbReference type="InterPro" id="IPR051487">
    <property type="entry name" value="Ser/Thr_Proteases_Immune/Dev"/>
</dbReference>
<feature type="domain" description="Peptidase S1" evidence="3">
    <location>
        <begin position="1"/>
        <end position="224"/>
    </location>
</feature>
<sequence>MPLISCAASLVTHRFFVTAGHCIANLIPKRKLHSRTLPDTYGDWQEEASDWTENSSAYLITNSGQRVPVKAFLLHPEYKSFFSGPDVAILDVGWSNYNKIWDLEPICLMESKEANLRLNLKSCYSAGWGYAKNKIPVKMLPKLPIQKSQMSHNYYWPRFRRQYSPQRPGPREIQMPVNPIEKCRASYKTHWLFNERHICAGIVGSVSFVLQRKIGRFIDHQVCV</sequence>
<dbReference type="InterPro" id="IPR001254">
    <property type="entry name" value="Trypsin_dom"/>
</dbReference>
<proteinExistence type="inferred from homology"/>
<dbReference type="InterPro" id="IPR043504">
    <property type="entry name" value="Peptidase_S1_PA_chymotrypsin"/>
</dbReference>
<evidence type="ECO:0000313" key="5">
    <source>
        <dbReference type="Proteomes" id="UP001626550"/>
    </source>
</evidence>
<reference evidence="4 5" key="1">
    <citation type="submission" date="2024-11" db="EMBL/GenBank/DDBJ databases">
        <title>Adaptive evolution of stress response genes in parasites aligns with host niche diversity.</title>
        <authorList>
            <person name="Hahn C."/>
            <person name="Resl P."/>
        </authorList>
    </citation>
    <scope>NUCLEOTIDE SEQUENCE [LARGE SCALE GENOMIC DNA]</scope>
    <source>
        <strain evidence="4">EGGRZ-B1_66</strain>
        <tissue evidence="4">Body</tissue>
    </source>
</reference>
<comment type="similarity">
    <text evidence="2">Belongs to the peptidase S1 family. CLIP subfamily.</text>
</comment>
<dbReference type="AlphaFoldDB" id="A0ABD2PKN2"/>
<evidence type="ECO:0000259" key="3">
    <source>
        <dbReference type="PROSITE" id="PS50240"/>
    </source>
</evidence>
<dbReference type="EMBL" id="JBJKFK010008014">
    <property type="protein sequence ID" value="KAL3307197.1"/>
    <property type="molecule type" value="Genomic_DNA"/>
</dbReference>
<dbReference type="SUPFAM" id="SSF50494">
    <property type="entry name" value="Trypsin-like serine proteases"/>
    <property type="match status" value="1"/>
</dbReference>
<protein>
    <recommendedName>
        <fullName evidence="3">Peptidase S1 domain-containing protein</fullName>
    </recommendedName>
</protein>
<evidence type="ECO:0000256" key="2">
    <source>
        <dbReference type="ARBA" id="ARBA00024195"/>
    </source>
</evidence>
<comment type="caution">
    <text evidence="4">The sequence shown here is derived from an EMBL/GenBank/DDBJ whole genome shotgun (WGS) entry which is preliminary data.</text>
</comment>
<dbReference type="InterPro" id="IPR018114">
    <property type="entry name" value="TRYPSIN_HIS"/>
</dbReference>